<dbReference type="RefSeq" id="WP_207274568.1">
    <property type="nucleotide sequence ID" value="NZ_JAFMPK010000027.1"/>
</dbReference>
<accession>A0ABS3I865</accession>
<keyword evidence="3" id="KW-0862">Zinc</keyword>
<feature type="domain" description="Alcohol dehydrogenase-like N-terminal" evidence="5">
    <location>
        <begin position="27"/>
        <end position="137"/>
    </location>
</feature>
<evidence type="ECO:0000256" key="4">
    <source>
        <dbReference type="ARBA" id="ARBA00023002"/>
    </source>
</evidence>
<evidence type="ECO:0000313" key="7">
    <source>
        <dbReference type="EMBL" id="MBO0608594.1"/>
    </source>
</evidence>
<keyword evidence="2" id="KW-0479">Metal-binding</keyword>
<dbReference type="InterPro" id="IPR011032">
    <property type="entry name" value="GroES-like_sf"/>
</dbReference>
<protein>
    <submittedName>
        <fullName evidence="7">Glucose 1-dehydrogenase</fullName>
    </submittedName>
</protein>
<comment type="caution">
    <text evidence="7">The sequence shown here is derived from an EMBL/GenBank/DDBJ whole genome shotgun (WGS) entry which is preliminary data.</text>
</comment>
<dbReference type="InterPro" id="IPR013154">
    <property type="entry name" value="ADH-like_N"/>
</dbReference>
<keyword evidence="4" id="KW-0560">Oxidoreductase</keyword>
<reference evidence="8" key="2">
    <citation type="submission" date="2023-07" db="EMBL/GenBank/DDBJ databases">
        <title>Myceligenerans salitolerans sp. nov., a halotolerant actinomycete isolated from a salt lake in Xinjiang, China.</title>
        <authorList>
            <person name="Guan T."/>
        </authorList>
    </citation>
    <scope>NUCLEOTIDE SEQUENCE [LARGE SCALE GENOMIC DNA]</scope>
    <source>
        <strain evidence="8">XHU 5031</strain>
    </source>
</reference>
<reference evidence="7 8" key="1">
    <citation type="submission" date="2021-03" db="EMBL/GenBank/DDBJ databases">
        <authorList>
            <person name="Xin L."/>
        </authorList>
    </citation>
    <scope>NUCLEOTIDE SEQUENCE [LARGE SCALE GENOMIC DNA]</scope>
    <source>
        <strain evidence="7 8">XHU 5031</strain>
    </source>
</reference>
<dbReference type="InterPro" id="IPR036291">
    <property type="entry name" value="NAD(P)-bd_dom_sf"/>
</dbReference>
<name>A0ABS3I865_9MICO</name>
<organism evidence="7 8">
    <name type="scientific">Myceligenerans salitolerans</name>
    <dbReference type="NCBI Taxonomy" id="1230528"/>
    <lineage>
        <taxon>Bacteria</taxon>
        <taxon>Bacillati</taxon>
        <taxon>Actinomycetota</taxon>
        <taxon>Actinomycetes</taxon>
        <taxon>Micrococcales</taxon>
        <taxon>Promicromonosporaceae</taxon>
        <taxon>Myceligenerans</taxon>
    </lineage>
</organism>
<comment type="cofactor">
    <cofactor evidence="1">
        <name>Zn(2+)</name>
        <dbReference type="ChEBI" id="CHEBI:29105"/>
    </cofactor>
</comment>
<gene>
    <name evidence="7" type="ORF">J0911_06060</name>
</gene>
<dbReference type="InterPro" id="IPR031640">
    <property type="entry name" value="Glu_dehyd_C"/>
</dbReference>
<dbReference type="Pfam" id="PF16912">
    <property type="entry name" value="Glu_dehyd_C"/>
    <property type="match status" value="1"/>
</dbReference>
<keyword evidence="8" id="KW-1185">Reference proteome</keyword>
<dbReference type="Pfam" id="PF08240">
    <property type="entry name" value="ADH_N"/>
    <property type="match status" value="1"/>
</dbReference>
<dbReference type="SUPFAM" id="SSF51735">
    <property type="entry name" value="NAD(P)-binding Rossmann-fold domains"/>
    <property type="match status" value="1"/>
</dbReference>
<dbReference type="PANTHER" id="PTHR43189">
    <property type="entry name" value="ZINC-TYPE ALCOHOL DEHYDROGENASE-LIKE PROTEIN C1198.01-RELATED"/>
    <property type="match status" value="1"/>
</dbReference>
<sequence length="348" mass="36959">MRALTIHPARTDSLAVTDVPEPAATHGSVLVEGVALGVCGTDREIAAGEYGSAPAGQDHLVLGHESLGRVLEAPDGSGLSRGDLVVGVVRRPDPVPCGACAVGEFDMCRNGRYTERGIKELDGYGAQRWRVEPDYAVRLDARLADVGMLLEPTSVVAKAWDQIESVGRRSWFEPRTVLVTGAGPIGLLAALLGTQRGLDVHLLDRVTDGPKPGVVRDLGAEYHTEDVGDVMRELRPDVVVEATGASSVVLEVMGGTAHYGVVCLTGVSPAGRRVKVDAGALNREIVLENDAVVGSVNANLAHYRAAAEALGRADLDWLSRLVTRRVPLERAGEAFENRPHDIKTVIDL</sequence>
<evidence type="ECO:0000259" key="5">
    <source>
        <dbReference type="Pfam" id="PF08240"/>
    </source>
</evidence>
<dbReference type="SUPFAM" id="SSF50129">
    <property type="entry name" value="GroES-like"/>
    <property type="match status" value="1"/>
</dbReference>
<feature type="domain" description="Glucose dehydrogenase C-terminal" evidence="6">
    <location>
        <begin position="144"/>
        <end position="348"/>
    </location>
</feature>
<dbReference type="Gene3D" id="3.90.180.10">
    <property type="entry name" value="Medium-chain alcohol dehydrogenases, catalytic domain"/>
    <property type="match status" value="1"/>
</dbReference>
<evidence type="ECO:0000313" key="8">
    <source>
        <dbReference type="Proteomes" id="UP000664617"/>
    </source>
</evidence>
<evidence type="ECO:0000256" key="1">
    <source>
        <dbReference type="ARBA" id="ARBA00001947"/>
    </source>
</evidence>
<dbReference type="PANTHER" id="PTHR43189:SF2">
    <property type="entry name" value="GLUCOSE 1-DEHYDROGENASE"/>
    <property type="match status" value="1"/>
</dbReference>
<dbReference type="CDD" id="cd08230">
    <property type="entry name" value="glucose_DH"/>
    <property type="match status" value="1"/>
</dbReference>
<dbReference type="Proteomes" id="UP000664617">
    <property type="component" value="Unassembled WGS sequence"/>
</dbReference>
<evidence type="ECO:0000256" key="3">
    <source>
        <dbReference type="ARBA" id="ARBA00022833"/>
    </source>
</evidence>
<dbReference type="Gene3D" id="3.40.50.720">
    <property type="entry name" value="NAD(P)-binding Rossmann-like Domain"/>
    <property type="match status" value="1"/>
</dbReference>
<proteinExistence type="predicted"/>
<evidence type="ECO:0000256" key="2">
    <source>
        <dbReference type="ARBA" id="ARBA00022723"/>
    </source>
</evidence>
<evidence type="ECO:0000259" key="6">
    <source>
        <dbReference type="Pfam" id="PF16912"/>
    </source>
</evidence>
<dbReference type="EMBL" id="JAFMPK010000027">
    <property type="protein sequence ID" value="MBO0608594.1"/>
    <property type="molecule type" value="Genomic_DNA"/>
</dbReference>